<evidence type="ECO:0000313" key="2">
    <source>
        <dbReference type="Proteomes" id="UP000194350"/>
    </source>
</evidence>
<keyword evidence="2" id="KW-1185">Reference proteome</keyword>
<sequence length="47" mass="5020">MSNGSYGLIVGAQKTCLLNHSGRDSEKYELGSGCAKSILLFIEDKGK</sequence>
<dbReference type="Proteomes" id="UP000194350">
    <property type="component" value="Unassembled WGS sequence"/>
</dbReference>
<protein>
    <submittedName>
        <fullName evidence="1">Uncharacterized protein</fullName>
    </submittedName>
</protein>
<gene>
    <name evidence="1" type="ORF">Xvie_01781</name>
</gene>
<dbReference type="AlphaFoldDB" id="A0A1Y2SDJ2"/>
<organism evidence="1 2">
    <name type="scientific">Xenorhabdus vietnamensis</name>
    <dbReference type="NCBI Taxonomy" id="351656"/>
    <lineage>
        <taxon>Bacteria</taxon>
        <taxon>Pseudomonadati</taxon>
        <taxon>Pseudomonadota</taxon>
        <taxon>Gammaproteobacteria</taxon>
        <taxon>Enterobacterales</taxon>
        <taxon>Morganellaceae</taxon>
        <taxon>Xenorhabdus</taxon>
    </lineage>
</organism>
<name>A0A1Y2SDJ2_9GAMM</name>
<dbReference type="RefSeq" id="WP_167376248.1">
    <property type="nucleotide sequence ID" value="NZ_CAWNGD010000117.1"/>
</dbReference>
<accession>A0A1Y2SDJ2</accession>
<proteinExistence type="predicted"/>
<reference evidence="1 2" key="1">
    <citation type="submission" date="2016-10" db="EMBL/GenBank/DDBJ databases">
        <title>Systematic genetic and metabolomic analysis of Xenorhabdus and Photorhabdus spp., highlights the requirements for a dual symbiotic and pathogenic life style.</title>
        <authorList>
            <person name="Tobias N.J."/>
            <person name="Wolff H."/>
            <person name="Djahanschiri B."/>
            <person name="Pidot S.J."/>
            <person name="Stinear T.P."/>
            <person name="Ebersberger I."/>
            <person name="Bode H.B."/>
        </authorList>
    </citation>
    <scope>NUCLEOTIDE SEQUENCE [LARGE SCALE GENOMIC DNA]</scope>
    <source>
        <strain evidence="1 2">DSM 22392</strain>
    </source>
</reference>
<comment type="caution">
    <text evidence="1">The sequence shown here is derived from an EMBL/GenBank/DDBJ whole genome shotgun (WGS) entry which is preliminary data.</text>
</comment>
<evidence type="ECO:0000313" key="1">
    <source>
        <dbReference type="EMBL" id="OTA16688.1"/>
    </source>
</evidence>
<dbReference type="EMBL" id="MUBJ01000007">
    <property type="protein sequence ID" value="OTA16688.1"/>
    <property type="molecule type" value="Genomic_DNA"/>
</dbReference>